<dbReference type="RefSeq" id="WP_107011577.1">
    <property type="nucleotide sequence ID" value="NZ_CP028136.1"/>
</dbReference>
<keyword evidence="4" id="KW-1185">Reference proteome</keyword>
<evidence type="ECO:0000256" key="1">
    <source>
        <dbReference type="SAM" id="MobiDB-lite"/>
    </source>
</evidence>
<evidence type="ECO:0000256" key="2">
    <source>
        <dbReference type="SAM" id="SignalP"/>
    </source>
</evidence>
<dbReference type="OrthoDB" id="1448678at2"/>
<keyword evidence="2" id="KW-0732">Signal</keyword>
<protein>
    <submittedName>
        <fullName evidence="3">Uncharacterized protein</fullName>
    </submittedName>
</protein>
<proteinExistence type="predicted"/>
<gene>
    <name evidence="3" type="ORF">C7S20_05685</name>
</gene>
<feature type="signal peptide" evidence="2">
    <location>
        <begin position="1"/>
        <end position="24"/>
    </location>
</feature>
<dbReference type="Proteomes" id="UP000241507">
    <property type="component" value="Chromosome"/>
</dbReference>
<dbReference type="KEGG" id="grs:C7S20_05685"/>
<feature type="region of interest" description="Disordered" evidence="1">
    <location>
        <begin position="32"/>
        <end position="56"/>
    </location>
</feature>
<dbReference type="EMBL" id="CP028136">
    <property type="protein sequence ID" value="AVR44799.1"/>
    <property type="molecule type" value="Genomic_DNA"/>
</dbReference>
<name>A0A2R3Z3G6_9FLAO</name>
<organism evidence="3 4">
    <name type="scientific">Christiangramia fulva</name>
    <dbReference type="NCBI Taxonomy" id="2126553"/>
    <lineage>
        <taxon>Bacteria</taxon>
        <taxon>Pseudomonadati</taxon>
        <taxon>Bacteroidota</taxon>
        <taxon>Flavobacteriia</taxon>
        <taxon>Flavobacteriales</taxon>
        <taxon>Flavobacteriaceae</taxon>
        <taxon>Christiangramia</taxon>
    </lineage>
</organism>
<reference evidence="4" key="1">
    <citation type="submission" date="2018-03" db="EMBL/GenBank/DDBJ databases">
        <title>Gramella fulva sp. nov., isolated from a dry surface of tidal flat.</title>
        <authorList>
            <person name="Hwang S.H."/>
            <person name="Hwang W.M."/>
            <person name="Kang K."/>
            <person name="Ahn T.-Y."/>
        </authorList>
    </citation>
    <scope>NUCLEOTIDE SEQUENCE [LARGE SCALE GENOMIC DNA]</scope>
    <source>
        <strain evidence="4">SH35</strain>
    </source>
</reference>
<evidence type="ECO:0000313" key="3">
    <source>
        <dbReference type="EMBL" id="AVR44799.1"/>
    </source>
</evidence>
<accession>A0A2R3Z3G6</accession>
<sequence>MRIKPQIKASFLLGIFLLMSFHQVIPHAHHDHISKEKQVAHHHHGDENHHHHKKQEKEQEGFLSYLLALHSHGSGTSEIPVLKEHSETFSFKKVENKKLNLEGQYAVFAFLSDEQYTSSEFYRPPRKYFNPYLSFLSLRGPPALG</sequence>
<feature type="chain" id="PRO_5015327148" evidence="2">
    <location>
        <begin position="25"/>
        <end position="145"/>
    </location>
</feature>
<evidence type="ECO:0000313" key="4">
    <source>
        <dbReference type="Proteomes" id="UP000241507"/>
    </source>
</evidence>
<dbReference type="AlphaFoldDB" id="A0A2R3Z3G6"/>